<dbReference type="InterPro" id="IPR029033">
    <property type="entry name" value="His_PPase_superfam"/>
</dbReference>
<organism evidence="2 3">
    <name type="scientific">Paenibacillus gallinarum</name>
    <dbReference type="NCBI Taxonomy" id="2762232"/>
    <lineage>
        <taxon>Bacteria</taxon>
        <taxon>Bacillati</taxon>
        <taxon>Bacillota</taxon>
        <taxon>Bacilli</taxon>
        <taxon>Bacillales</taxon>
        <taxon>Paenibacillaceae</taxon>
        <taxon>Paenibacillus</taxon>
    </lineage>
</organism>
<protein>
    <submittedName>
        <fullName evidence="2">Histidine phosphatase family protein</fullName>
    </submittedName>
</protein>
<dbReference type="InterPro" id="IPR013078">
    <property type="entry name" value="His_Pase_superF_clade-1"/>
</dbReference>
<dbReference type="PANTHER" id="PTHR46517:SF1">
    <property type="entry name" value="FRUCTOSE-2,6-BISPHOSPHATASE TIGAR"/>
    <property type="match status" value="1"/>
</dbReference>
<dbReference type="PANTHER" id="PTHR46517">
    <property type="entry name" value="FRUCTOSE-2,6-BISPHOSPHATASE TIGAR"/>
    <property type="match status" value="1"/>
</dbReference>
<reference evidence="2 3" key="1">
    <citation type="submission" date="2020-08" db="EMBL/GenBank/DDBJ databases">
        <title>A Genomic Blueprint of the Chicken Gut Microbiome.</title>
        <authorList>
            <person name="Gilroy R."/>
            <person name="Ravi A."/>
            <person name="Getino M."/>
            <person name="Pursley I."/>
            <person name="Horton D.L."/>
            <person name="Alikhan N.-F."/>
            <person name="Baker D."/>
            <person name="Gharbi K."/>
            <person name="Hall N."/>
            <person name="Watson M."/>
            <person name="Adriaenssens E.M."/>
            <person name="Foster-Nyarko E."/>
            <person name="Jarju S."/>
            <person name="Secka A."/>
            <person name="Antonio M."/>
            <person name="Oren A."/>
            <person name="Chaudhuri R."/>
            <person name="La Ragione R.M."/>
            <person name="Hildebrand F."/>
            <person name="Pallen M.J."/>
        </authorList>
    </citation>
    <scope>NUCLEOTIDE SEQUENCE [LARGE SCALE GENOMIC DNA]</scope>
    <source>
        <strain evidence="2 3">Sa2BVA9</strain>
    </source>
</reference>
<dbReference type="RefSeq" id="WP_191797296.1">
    <property type="nucleotide sequence ID" value="NZ_JACSQL010000001.1"/>
</dbReference>
<name>A0ABR8STA7_9BACL</name>
<accession>A0ABR8STA7</accession>
<evidence type="ECO:0000256" key="1">
    <source>
        <dbReference type="ARBA" id="ARBA00022801"/>
    </source>
</evidence>
<keyword evidence="3" id="KW-1185">Reference proteome</keyword>
<comment type="caution">
    <text evidence="2">The sequence shown here is derived from an EMBL/GenBank/DDBJ whole genome shotgun (WGS) entry which is preliminary data.</text>
</comment>
<evidence type="ECO:0000313" key="2">
    <source>
        <dbReference type="EMBL" id="MBD7966604.1"/>
    </source>
</evidence>
<dbReference type="Proteomes" id="UP000608071">
    <property type="component" value="Unassembled WGS sequence"/>
</dbReference>
<dbReference type="SUPFAM" id="SSF53254">
    <property type="entry name" value="Phosphoglycerate mutase-like"/>
    <property type="match status" value="1"/>
</dbReference>
<dbReference type="Gene3D" id="3.40.50.1240">
    <property type="entry name" value="Phosphoglycerate mutase-like"/>
    <property type="match status" value="1"/>
</dbReference>
<gene>
    <name evidence="2" type="ORF">H9647_00855</name>
</gene>
<dbReference type="SMART" id="SM00855">
    <property type="entry name" value="PGAM"/>
    <property type="match status" value="1"/>
</dbReference>
<evidence type="ECO:0000313" key="3">
    <source>
        <dbReference type="Proteomes" id="UP000608071"/>
    </source>
</evidence>
<dbReference type="InterPro" id="IPR051695">
    <property type="entry name" value="Phosphoglycerate_Mutase"/>
</dbReference>
<dbReference type="Pfam" id="PF00300">
    <property type="entry name" value="His_Phos_1"/>
    <property type="match status" value="1"/>
</dbReference>
<keyword evidence="1" id="KW-0378">Hydrolase</keyword>
<dbReference type="EMBL" id="JACSQL010000001">
    <property type="protein sequence ID" value="MBD7966604.1"/>
    <property type="molecule type" value="Genomic_DNA"/>
</dbReference>
<dbReference type="CDD" id="cd07067">
    <property type="entry name" value="HP_PGM_like"/>
    <property type="match status" value="1"/>
</dbReference>
<proteinExistence type="predicted"/>
<sequence>MVSTFRKNMPSVDVYLVRHGRTLWNQQKRYLGHTDIPLLPEAGEELAELRASFGQIPFDQIYVSDLVRCIETLDIIAPERAHTAVLDARLREYHFGEYEGQTYEMLQYDPNYRQWIDDPLGVTPPGAETFSHFSERMVEFVEERIRPYLYETRRSNHQDRGDHNEVPKMLVVTHGGVIRQWAAKWLAKAEFNTFMPRPGECLVLRFTLSGGELSAQKLDF</sequence>